<evidence type="ECO:0000313" key="1">
    <source>
        <dbReference type="EMBL" id="KAL3388784.1"/>
    </source>
</evidence>
<dbReference type="EMBL" id="JBJJXI010000128">
    <property type="protein sequence ID" value="KAL3388784.1"/>
    <property type="molecule type" value="Genomic_DNA"/>
</dbReference>
<dbReference type="Proteomes" id="UP001627154">
    <property type="component" value="Unassembled WGS sequence"/>
</dbReference>
<keyword evidence="2" id="KW-1185">Reference proteome</keyword>
<sequence length="188" mass="21602">MLAREKIIFQIHRVGCKICDDDDDDSDPSPLFLVAARSLVRSSSSSNEHARLYFGDAHGNRKKLLYCSYCTPHVDAPPRIRRRKLGHGKIISSARLKRPDFADKRLCARSFKIFRRRPPLSTSSCDGTRILGERRAFAPLLPSYMLTRRAESLATERSLPLLHDDVQTLFTLEFKALVEYFRILERPI</sequence>
<gene>
    <name evidence="1" type="ORF">TKK_016209</name>
</gene>
<dbReference type="AlphaFoldDB" id="A0ABD2W6T0"/>
<reference evidence="1 2" key="1">
    <citation type="journal article" date="2024" name="bioRxiv">
        <title>A reference genome for Trichogramma kaykai: A tiny desert-dwelling parasitoid wasp with competing sex-ratio distorters.</title>
        <authorList>
            <person name="Culotta J."/>
            <person name="Lindsey A.R."/>
        </authorList>
    </citation>
    <scope>NUCLEOTIDE SEQUENCE [LARGE SCALE GENOMIC DNA]</scope>
    <source>
        <strain evidence="1 2">KSX58</strain>
    </source>
</reference>
<name>A0ABD2W6T0_9HYME</name>
<accession>A0ABD2W6T0</accession>
<organism evidence="1 2">
    <name type="scientific">Trichogramma kaykai</name>
    <dbReference type="NCBI Taxonomy" id="54128"/>
    <lineage>
        <taxon>Eukaryota</taxon>
        <taxon>Metazoa</taxon>
        <taxon>Ecdysozoa</taxon>
        <taxon>Arthropoda</taxon>
        <taxon>Hexapoda</taxon>
        <taxon>Insecta</taxon>
        <taxon>Pterygota</taxon>
        <taxon>Neoptera</taxon>
        <taxon>Endopterygota</taxon>
        <taxon>Hymenoptera</taxon>
        <taxon>Apocrita</taxon>
        <taxon>Proctotrupomorpha</taxon>
        <taxon>Chalcidoidea</taxon>
        <taxon>Trichogrammatidae</taxon>
        <taxon>Trichogramma</taxon>
    </lineage>
</organism>
<evidence type="ECO:0000313" key="2">
    <source>
        <dbReference type="Proteomes" id="UP001627154"/>
    </source>
</evidence>
<comment type="caution">
    <text evidence="1">The sequence shown here is derived from an EMBL/GenBank/DDBJ whole genome shotgun (WGS) entry which is preliminary data.</text>
</comment>
<protein>
    <submittedName>
        <fullName evidence="1">Uncharacterized protein</fullName>
    </submittedName>
</protein>
<proteinExistence type="predicted"/>